<dbReference type="AlphaFoldDB" id="S7V573"/>
<organism evidence="3 4">
    <name type="scientific">Desulfococcus multivorans DSM 2059</name>
    <dbReference type="NCBI Taxonomy" id="1121405"/>
    <lineage>
        <taxon>Bacteria</taxon>
        <taxon>Pseudomonadati</taxon>
        <taxon>Thermodesulfobacteriota</taxon>
        <taxon>Desulfobacteria</taxon>
        <taxon>Desulfobacterales</taxon>
        <taxon>Desulfococcaceae</taxon>
        <taxon>Desulfococcus</taxon>
    </lineage>
</organism>
<dbReference type="PANTHER" id="PTHR13078">
    <property type="entry name" value="PEROXISOMAL MULTIFUNCTIONAL ENZYME TYPE 2-RELATED"/>
    <property type="match status" value="1"/>
</dbReference>
<dbReference type="GO" id="GO:0044594">
    <property type="term" value="F:17-beta-hydroxysteroid dehydrogenase (NAD+) activity"/>
    <property type="evidence" value="ECO:0007669"/>
    <property type="project" value="TreeGrafter"/>
</dbReference>
<evidence type="ECO:0000313" key="3">
    <source>
        <dbReference type="EMBL" id="EPR41794.1"/>
    </source>
</evidence>
<protein>
    <submittedName>
        <fullName evidence="3">MaoC domain protein dehydratase</fullName>
    </submittedName>
</protein>
<dbReference type="STRING" id="897.B2D07_01540"/>
<dbReference type="Proteomes" id="UP000014977">
    <property type="component" value="Unassembled WGS sequence"/>
</dbReference>
<dbReference type="OrthoDB" id="9802564at2"/>
<gene>
    <name evidence="3" type="ORF">dsmv_0094</name>
</gene>
<dbReference type="GO" id="GO:0003857">
    <property type="term" value="F:(3S)-3-hydroxyacyl-CoA dehydrogenase (NAD+) activity"/>
    <property type="evidence" value="ECO:0007669"/>
    <property type="project" value="TreeGrafter"/>
</dbReference>
<dbReference type="Pfam" id="PF22622">
    <property type="entry name" value="MFE-2_hydrat-2_N"/>
    <property type="match status" value="1"/>
</dbReference>
<dbReference type="InterPro" id="IPR002539">
    <property type="entry name" value="MaoC-like_dom"/>
</dbReference>
<feature type="domain" description="MaoC-like" evidence="1">
    <location>
        <begin position="155"/>
        <end position="251"/>
    </location>
</feature>
<keyword evidence="4" id="KW-1185">Reference proteome</keyword>
<dbReference type="GO" id="GO:0004300">
    <property type="term" value="F:enoyl-CoA hydratase activity"/>
    <property type="evidence" value="ECO:0007669"/>
    <property type="project" value="TreeGrafter"/>
</dbReference>
<dbReference type="InterPro" id="IPR054357">
    <property type="entry name" value="MFE-2_N"/>
</dbReference>
<feature type="domain" description="Peroxisomal multifunctional enzyme type 2-like N-terminal" evidence="2">
    <location>
        <begin position="19"/>
        <end position="137"/>
    </location>
</feature>
<accession>S7V573</accession>
<dbReference type="InterPro" id="IPR029069">
    <property type="entry name" value="HotDog_dom_sf"/>
</dbReference>
<sequence>MALDATAVGKPLGPYVKEYGWKDVVLYALGVGAGFSELEYCYEKNLKVIPTFAVAAVFDVFFDAAAASGANLAGILHGEQELVFHRPIPVSGTLTTEARITGYYDKGAETGALITAESRTRLSGAPLFTSVFTLFSRLDGGFGGPAAPKQHPVFPDRSPDGVIDDRPDPNQPLLYRLSGDLFALHADPEFARDSGFERPIMHGLCTLGYACRALLKHLTPGEPERVRRIACRFARPLYPGTPIRTLVWKTGPGTVLWETVPADGGEAVITSGIFEYAA</sequence>
<dbReference type="EMBL" id="ATHJ01000072">
    <property type="protein sequence ID" value="EPR41794.1"/>
    <property type="molecule type" value="Genomic_DNA"/>
</dbReference>
<evidence type="ECO:0000259" key="1">
    <source>
        <dbReference type="Pfam" id="PF01575"/>
    </source>
</evidence>
<dbReference type="SUPFAM" id="SSF54637">
    <property type="entry name" value="Thioesterase/thiol ester dehydrase-isomerase"/>
    <property type="match status" value="2"/>
</dbReference>
<evidence type="ECO:0000313" key="4">
    <source>
        <dbReference type="Proteomes" id="UP000014977"/>
    </source>
</evidence>
<dbReference type="GO" id="GO:0006635">
    <property type="term" value="P:fatty acid beta-oxidation"/>
    <property type="evidence" value="ECO:0007669"/>
    <property type="project" value="TreeGrafter"/>
</dbReference>
<dbReference type="RefSeq" id="WP_020875829.1">
    <property type="nucleotide sequence ID" value="NZ_ATHJ01000072.1"/>
</dbReference>
<dbReference type="Pfam" id="PF01575">
    <property type="entry name" value="MaoC_dehydratas"/>
    <property type="match status" value="1"/>
</dbReference>
<dbReference type="PANTHER" id="PTHR13078:SF56">
    <property type="entry name" value="PEROXISOMAL MULTIFUNCTIONAL ENZYME TYPE 2"/>
    <property type="match status" value="1"/>
</dbReference>
<dbReference type="eggNOG" id="COG2030">
    <property type="taxonomic scope" value="Bacteria"/>
</dbReference>
<name>S7V573_DESML</name>
<evidence type="ECO:0000259" key="2">
    <source>
        <dbReference type="Pfam" id="PF22622"/>
    </source>
</evidence>
<dbReference type="Gene3D" id="3.10.129.10">
    <property type="entry name" value="Hotdog Thioesterase"/>
    <property type="match status" value="2"/>
</dbReference>
<reference evidence="3 4" key="1">
    <citation type="journal article" date="2013" name="Genome Announc.">
        <title>Draft genome sequences for three mercury-methylating, sulfate-reducing bacteria.</title>
        <authorList>
            <person name="Brown S.D."/>
            <person name="Hurt R.A.Jr."/>
            <person name="Gilmour C.C."/>
            <person name="Elias D.A."/>
        </authorList>
    </citation>
    <scope>NUCLEOTIDE SEQUENCE [LARGE SCALE GENOMIC DNA]</scope>
    <source>
        <strain evidence="3 4">DSM 2059</strain>
    </source>
</reference>
<comment type="caution">
    <text evidence="3">The sequence shown here is derived from an EMBL/GenBank/DDBJ whole genome shotgun (WGS) entry which is preliminary data.</text>
</comment>
<proteinExistence type="predicted"/>